<accession>A0A4Q1BHB8</accession>
<evidence type="ECO:0000259" key="2">
    <source>
        <dbReference type="Pfam" id="PF08457"/>
    </source>
</evidence>
<feature type="compositionally biased region" description="Polar residues" evidence="1">
    <location>
        <begin position="948"/>
        <end position="969"/>
    </location>
</feature>
<dbReference type="Pfam" id="PF08457">
    <property type="entry name" value="Sfi1"/>
    <property type="match status" value="3"/>
</dbReference>
<dbReference type="VEuPathDB" id="FungiDB:TREMEDRAFT_58379"/>
<dbReference type="GO" id="GO:0019902">
    <property type="term" value="F:phosphatase binding"/>
    <property type="evidence" value="ECO:0007669"/>
    <property type="project" value="TreeGrafter"/>
</dbReference>
<dbReference type="Proteomes" id="UP000289152">
    <property type="component" value="Unassembled WGS sequence"/>
</dbReference>
<feature type="domain" description="Sfi1 spindle body" evidence="2">
    <location>
        <begin position="249"/>
        <end position="383"/>
    </location>
</feature>
<evidence type="ECO:0000256" key="1">
    <source>
        <dbReference type="SAM" id="MobiDB-lite"/>
    </source>
</evidence>
<dbReference type="InterPro" id="IPR052270">
    <property type="entry name" value="CACF_protein"/>
</dbReference>
<dbReference type="PANTHER" id="PTHR22028">
    <property type="entry name" value="SFI1 SPINDLE BODY DOMAIN-CONTAINING PROTEIN-RELATED"/>
    <property type="match status" value="1"/>
</dbReference>
<dbReference type="AlphaFoldDB" id="A0A4Q1BHB8"/>
<dbReference type="PANTHER" id="PTHR22028:SF9">
    <property type="entry name" value="SFI1 SPINDLE BODY DOMAIN-CONTAINING PROTEIN"/>
    <property type="match status" value="1"/>
</dbReference>
<comment type="caution">
    <text evidence="3">The sequence shown here is derived from an EMBL/GenBank/DDBJ whole genome shotgun (WGS) entry which is preliminary data.</text>
</comment>
<sequence length="1071" mass="125953">MSLLTASTRSVFSNSTASVSEHVDLELVNRIIERAPRSATTFPLILRAYNEVLEDHGITPSADTAYYGFLLKVGNIRAATWGERWDLWRAAHKPVKPTYSPPSPTRQSIRIPHLSDVKSRLPFLASASSDLDEGFLPDTSDTGGDQSFIKSIRPSPRKILARDYAKSRSLVGYTPSQSIDYDTITLDPPVRTSTPVHAQEGRISPALPPYSASDISVELDVTGASSEFFTQTGYEDRAQTPKPQPKRQERVLSQALVNALEQRADHFYHTGLLGRCLDVWVQAHDWVQETNRKIDQARDRVLLRQMLIGWRRELNYRLSLPNTAEAHRNQHLKRKYLDLWITRWKNADLARKQQQFMAIQRARILEKTWATWNLKFIRQRRARLERYLLHQEKTFVLRKNRAMLNQVLTIWRGKTRTLINTRAADQLYVRKTLHIALGQWHKQTMLKTELAYFRENTERKLVSDSFSLWRLKSNLARPERVTSARKDKSLLRHALQGWRLRSEQIHQADQFASRSLFSKWRRKLQHVRSLQLRANKLSRHRDTTLIRRLFTQWAVAGRGELLQRVTERRLLRRSVLRWEARLDDVSRLDHQVAQFRGEQNYKTIHRIFSRWRDQCGRQQNRVLQADLLLNIKDDRLLSKSLVKWRDQGTKVIDDQKKADKAYAFFCLSSAWDKWRMKLRLKRQAEMVRRRQMKELKDAFDAWRAWSTYTSGSEAAVTVFREFQDRNLKKRVLHQWAENFMHVQMRELEQVEKRDMRLMHQALDKWRTQFKRVQDATDLMHTFMDLKAEDSLRRVLRRWHQVASASQSRRLALEELEQQRETSLLKNALSIWHGKWKESTLREVEEEVVMRHEDAIMFSVWDKWKGRCSQLPAVIFRNKHLKLRVWIQWREELQWINKEKDSSYPRDRKLIEEAFDIWRDEFLRKAAKSTRIRRSRPSTKQIEDYPRRITSNPSIPNRSLTTSSPRLSDFTNERFATKVNMPIRPGKNISGHVRSSSQKGKPGQEERISSSQSVISEPAYSRLRSELGRRRSEVGVGVDENVEIDIEEKQGQGGEKNGGSDLLRALRGTLGR</sequence>
<feature type="region of interest" description="Disordered" evidence="1">
    <location>
        <begin position="928"/>
        <end position="1071"/>
    </location>
</feature>
<reference evidence="3 4" key="1">
    <citation type="submission" date="2016-06" db="EMBL/GenBank/DDBJ databases">
        <title>Evolution of pathogenesis and genome organization in the Tremellales.</title>
        <authorList>
            <person name="Cuomo C."/>
            <person name="Litvintseva A."/>
            <person name="Heitman J."/>
            <person name="Chen Y."/>
            <person name="Sun S."/>
            <person name="Springer D."/>
            <person name="Dromer F."/>
            <person name="Young S."/>
            <person name="Zeng Q."/>
            <person name="Chapman S."/>
            <person name="Gujja S."/>
            <person name="Saif S."/>
            <person name="Birren B."/>
        </authorList>
    </citation>
    <scope>NUCLEOTIDE SEQUENCE [LARGE SCALE GENOMIC DNA]</scope>
    <source>
        <strain evidence="3 4">ATCC 28783</strain>
    </source>
</reference>
<dbReference type="OrthoDB" id="1933281at2759"/>
<name>A0A4Q1BHB8_TREME</name>
<feature type="domain" description="Sfi1 spindle body" evidence="2">
    <location>
        <begin position="457"/>
        <end position="707"/>
    </location>
</feature>
<dbReference type="STRING" id="5217.A0A4Q1BHB8"/>
<evidence type="ECO:0000313" key="3">
    <source>
        <dbReference type="EMBL" id="RXK36991.1"/>
    </source>
</evidence>
<organism evidence="3 4">
    <name type="scientific">Tremella mesenterica</name>
    <name type="common">Jelly fungus</name>
    <dbReference type="NCBI Taxonomy" id="5217"/>
    <lineage>
        <taxon>Eukaryota</taxon>
        <taxon>Fungi</taxon>
        <taxon>Dikarya</taxon>
        <taxon>Basidiomycota</taxon>
        <taxon>Agaricomycotina</taxon>
        <taxon>Tremellomycetes</taxon>
        <taxon>Tremellales</taxon>
        <taxon>Tremellaceae</taxon>
        <taxon>Tremella</taxon>
    </lineage>
</organism>
<dbReference type="InParanoid" id="A0A4Q1BHB8"/>
<proteinExistence type="predicted"/>
<dbReference type="InterPro" id="IPR013665">
    <property type="entry name" value="Sfi1_dom"/>
</dbReference>
<feature type="compositionally biased region" description="Basic and acidic residues" evidence="1">
    <location>
        <begin position="1022"/>
        <end position="1032"/>
    </location>
</feature>
<dbReference type="EMBL" id="SDIL01000081">
    <property type="protein sequence ID" value="RXK36991.1"/>
    <property type="molecule type" value="Genomic_DNA"/>
</dbReference>
<evidence type="ECO:0000313" key="4">
    <source>
        <dbReference type="Proteomes" id="UP000289152"/>
    </source>
</evidence>
<gene>
    <name evidence="3" type="ORF">M231_05755</name>
</gene>
<protein>
    <recommendedName>
        <fullName evidence="2">Sfi1 spindle body domain-containing protein</fullName>
    </recommendedName>
</protein>
<keyword evidence="4" id="KW-1185">Reference proteome</keyword>
<feature type="domain" description="Sfi1 spindle body" evidence="2">
    <location>
        <begin position="719"/>
        <end position="836"/>
    </location>
</feature>